<feature type="transmembrane region" description="Helical" evidence="1">
    <location>
        <begin position="136"/>
        <end position="164"/>
    </location>
</feature>
<dbReference type="RefSeq" id="WP_390269038.1">
    <property type="nucleotide sequence ID" value="NZ_JBHRSA010000013.1"/>
</dbReference>
<accession>A0ABV7CT82</accession>
<organism evidence="2 3">
    <name type="scientific">Virgibacillus xinjiangensis</name>
    <dbReference type="NCBI Taxonomy" id="393090"/>
    <lineage>
        <taxon>Bacteria</taxon>
        <taxon>Bacillati</taxon>
        <taxon>Bacillota</taxon>
        <taxon>Bacilli</taxon>
        <taxon>Bacillales</taxon>
        <taxon>Bacillaceae</taxon>
        <taxon>Virgibacillus</taxon>
    </lineage>
</organism>
<feature type="transmembrane region" description="Helical" evidence="1">
    <location>
        <begin position="171"/>
        <end position="190"/>
    </location>
</feature>
<dbReference type="Proteomes" id="UP001595279">
    <property type="component" value="Unassembled WGS sequence"/>
</dbReference>
<feature type="transmembrane region" description="Helical" evidence="1">
    <location>
        <begin position="97"/>
        <end position="130"/>
    </location>
</feature>
<evidence type="ECO:0000313" key="3">
    <source>
        <dbReference type="Proteomes" id="UP001595279"/>
    </source>
</evidence>
<keyword evidence="1" id="KW-0812">Transmembrane</keyword>
<feature type="transmembrane region" description="Helical" evidence="1">
    <location>
        <begin position="55"/>
        <end position="76"/>
    </location>
</feature>
<keyword evidence="1" id="KW-1133">Transmembrane helix</keyword>
<dbReference type="PANTHER" id="PTHR37305">
    <property type="entry name" value="INTEGRAL MEMBRANE PROTEIN-RELATED"/>
    <property type="match status" value="1"/>
</dbReference>
<keyword evidence="3" id="KW-1185">Reference proteome</keyword>
<name>A0ABV7CT82_9BACI</name>
<evidence type="ECO:0000313" key="2">
    <source>
        <dbReference type="EMBL" id="MFC3039493.1"/>
    </source>
</evidence>
<dbReference type="EMBL" id="JBHRSA010000013">
    <property type="protein sequence ID" value="MFC3039493.1"/>
    <property type="molecule type" value="Genomic_DNA"/>
</dbReference>
<reference evidence="3" key="1">
    <citation type="journal article" date="2019" name="Int. J. Syst. Evol. Microbiol.">
        <title>The Global Catalogue of Microorganisms (GCM) 10K type strain sequencing project: providing services to taxonomists for standard genome sequencing and annotation.</title>
        <authorList>
            <consortium name="The Broad Institute Genomics Platform"/>
            <consortium name="The Broad Institute Genome Sequencing Center for Infectious Disease"/>
            <person name="Wu L."/>
            <person name="Ma J."/>
        </authorList>
    </citation>
    <scope>NUCLEOTIDE SEQUENCE [LARGE SCALE GENOMIC DNA]</scope>
    <source>
        <strain evidence="3">KCTC 13128</strain>
    </source>
</reference>
<evidence type="ECO:0000256" key="1">
    <source>
        <dbReference type="SAM" id="Phobius"/>
    </source>
</evidence>
<protein>
    <submittedName>
        <fullName evidence="2">ABC transporter permease</fullName>
    </submittedName>
</protein>
<dbReference type="Pfam" id="PF12730">
    <property type="entry name" value="ABC2_membrane_4"/>
    <property type="match status" value="1"/>
</dbReference>
<feature type="transmembrane region" description="Helical" evidence="1">
    <location>
        <begin position="221"/>
        <end position="243"/>
    </location>
</feature>
<sequence length="249" mass="27849">MGNLMKAEWYKLKKERSFRFLILLLMAVSVLFPLLEFDNGGPGLPPVDEYYLHNILGAHGNIVKLLPSILAGFFITSEYSRGTMKSIASSGNSRLRIYIAKLMVFSFGAMIISLILPVFMTAVSAIFFGFQDMPEWSFYLQTTGLIMLYGAAFASIMAIFSILFTDSGKTIGFLLMFFIFVDYPLQLLAVKFPFFEPVVSHSIFKLVHNISIVDELATGEIWTLVAVPVISFLAFGAVGSVIFQRKEIK</sequence>
<gene>
    <name evidence="2" type="ORF">ACFOGI_04460</name>
</gene>
<keyword evidence="1" id="KW-0472">Membrane</keyword>
<dbReference type="PANTHER" id="PTHR37305:SF1">
    <property type="entry name" value="MEMBRANE PROTEIN"/>
    <property type="match status" value="1"/>
</dbReference>
<proteinExistence type="predicted"/>
<comment type="caution">
    <text evidence="2">The sequence shown here is derived from an EMBL/GenBank/DDBJ whole genome shotgun (WGS) entry which is preliminary data.</text>
</comment>
<feature type="transmembrane region" description="Helical" evidence="1">
    <location>
        <begin position="20"/>
        <end position="35"/>
    </location>
</feature>